<keyword evidence="3" id="KW-1185">Reference proteome</keyword>
<name>A0A0S3S6U3_PHAAN</name>
<evidence type="ECO:0000256" key="1">
    <source>
        <dbReference type="SAM" id="SignalP"/>
    </source>
</evidence>
<evidence type="ECO:0000313" key="3">
    <source>
        <dbReference type="Proteomes" id="UP000291084"/>
    </source>
</evidence>
<reference evidence="2 3" key="1">
    <citation type="journal article" date="2015" name="Sci. Rep.">
        <title>The power of single molecule real-time sequencing technology in the de novo assembly of a eukaryotic genome.</title>
        <authorList>
            <person name="Sakai H."/>
            <person name="Naito K."/>
            <person name="Ogiso-Tanaka E."/>
            <person name="Takahashi Y."/>
            <person name="Iseki K."/>
            <person name="Muto C."/>
            <person name="Satou K."/>
            <person name="Teruya K."/>
            <person name="Shiroma A."/>
            <person name="Shimoji M."/>
            <person name="Hirano T."/>
            <person name="Itoh T."/>
            <person name="Kaga A."/>
            <person name="Tomooka N."/>
        </authorList>
    </citation>
    <scope>NUCLEOTIDE SEQUENCE [LARGE SCALE GENOMIC DNA]</scope>
    <source>
        <strain evidence="3">cv. Shumari</strain>
    </source>
</reference>
<sequence>MFDSNSNIRTIPLFIIFFCLFSQQHYAEVEKKERRVKRETNQRECSKWLRWILVQRPDEAPSEEEETVGERMNGEERVVSTFRRSFSFQ</sequence>
<proteinExistence type="predicted"/>
<protein>
    <submittedName>
        <fullName evidence="2">Uncharacterized protein</fullName>
    </submittedName>
</protein>
<accession>A0A0S3S6U3</accession>
<dbReference type="EMBL" id="AP015038">
    <property type="protein sequence ID" value="BAT88568.1"/>
    <property type="molecule type" value="Genomic_DNA"/>
</dbReference>
<gene>
    <name evidence="2" type="primary">Vigan.05G210200</name>
    <name evidence="2" type="ORF">VIGAN_05210200</name>
</gene>
<keyword evidence="1" id="KW-0732">Signal</keyword>
<feature type="signal peptide" evidence="1">
    <location>
        <begin position="1"/>
        <end position="27"/>
    </location>
</feature>
<feature type="chain" id="PRO_5006617779" evidence="1">
    <location>
        <begin position="28"/>
        <end position="89"/>
    </location>
</feature>
<dbReference type="Proteomes" id="UP000291084">
    <property type="component" value="Chromosome 5"/>
</dbReference>
<evidence type="ECO:0000313" key="2">
    <source>
        <dbReference type="EMBL" id="BAT88568.1"/>
    </source>
</evidence>
<dbReference type="AlphaFoldDB" id="A0A0S3S6U3"/>
<organism evidence="2 3">
    <name type="scientific">Vigna angularis var. angularis</name>
    <dbReference type="NCBI Taxonomy" id="157739"/>
    <lineage>
        <taxon>Eukaryota</taxon>
        <taxon>Viridiplantae</taxon>
        <taxon>Streptophyta</taxon>
        <taxon>Embryophyta</taxon>
        <taxon>Tracheophyta</taxon>
        <taxon>Spermatophyta</taxon>
        <taxon>Magnoliopsida</taxon>
        <taxon>eudicotyledons</taxon>
        <taxon>Gunneridae</taxon>
        <taxon>Pentapetalae</taxon>
        <taxon>rosids</taxon>
        <taxon>fabids</taxon>
        <taxon>Fabales</taxon>
        <taxon>Fabaceae</taxon>
        <taxon>Papilionoideae</taxon>
        <taxon>50 kb inversion clade</taxon>
        <taxon>NPAAA clade</taxon>
        <taxon>indigoferoid/millettioid clade</taxon>
        <taxon>Phaseoleae</taxon>
        <taxon>Vigna</taxon>
    </lineage>
</organism>